<keyword evidence="2" id="KW-1185">Reference proteome</keyword>
<dbReference type="EMBL" id="CALSDN010000006">
    <property type="protein sequence ID" value="CAH6721524.1"/>
    <property type="molecule type" value="Genomic_DNA"/>
</dbReference>
<evidence type="ECO:0000313" key="1">
    <source>
        <dbReference type="EMBL" id="CAH6721524.1"/>
    </source>
</evidence>
<proteinExistence type="predicted"/>
<organism evidence="1 2">
    <name type="scientific">[Candida] jaroonii</name>
    <dbReference type="NCBI Taxonomy" id="467808"/>
    <lineage>
        <taxon>Eukaryota</taxon>
        <taxon>Fungi</taxon>
        <taxon>Dikarya</taxon>
        <taxon>Ascomycota</taxon>
        <taxon>Saccharomycotina</taxon>
        <taxon>Pichiomycetes</taxon>
        <taxon>Debaryomycetaceae</taxon>
        <taxon>Yamadazyma</taxon>
    </lineage>
</organism>
<name>A0ACA9Y918_9ASCO</name>
<dbReference type="Proteomes" id="UP001152531">
    <property type="component" value="Unassembled WGS sequence"/>
</dbReference>
<evidence type="ECO:0000313" key="2">
    <source>
        <dbReference type="Proteomes" id="UP001152531"/>
    </source>
</evidence>
<protein>
    <submittedName>
        <fullName evidence="1">DnaJ-related protein Scj1p</fullName>
    </submittedName>
</protein>
<gene>
    <name evidence="1" type="ORF">CLIB1444_06S04148</name>
</gene>
<reference evidence="1" key="1">
    <citation type="submission" date="2022-06" db="EMBL/GenBank/DDBJ databases">
        <authorList>
            <person name="Legras J.-L."/>
            <person name="Devillers H."/>
            <person name="Grondin C."/>
        </authorList>
    </citation>
    <scope>NUCLEOTIDE SEQUENCE</scope>
    <source>
        <strain evidence="1">CLIB 1444</strain>
    </source>
</reference>
<accession>A0ACA9Y918</accession>
<sequence>MKFIFYLLLLVVCKDFYKILDVDKNADDKTIKAAYRRLSKQYHPDKNSDEDAHEKFIEIGEAYDVLSDKEKRQNYDNYGDPNGQEGIDLGDIFNQFFGGNRQGNTRNQKRKGEHKQVRINLGLSDFYTGRDLDFELNMNRLCEHCKGTGSSDGKQHTCGKCQGQGILLVKKQFGPGMFQQFQVQCDECQGKRFKITNKCKKCDNGVVNKSEKFNIYVKPGAKREDMVVIENEGDENIDWVPGDILVKLFEDYNKNSGYRRIGNNLYRTEVITLAEATKGGWKRSIGFFDSDEDIVIERSKGVQVLNNEVEVIKGKGMPVDDDFGDLFIEYKVLVPEPQFVKDEL</sequence>
<comment type="caution">
    <text evidence="1">The sequence shown here is derived from an EMBL/GenBank/DDBJ whole genome shotgun (WGS) entry which is preliminary data.</text>
</comment>